<feature type="transmembrane region" description="Helical" evidence="2">
    <location>
        <begin position="331"/>
        <end position="352"/>
    </location>
</feature>
<dbReference type="PANTHER" id="PTHR22911">
    <property type="entry name" value="ACYL-MALONYL CONDENSING ENZYME-RELATED"/>
    <property type="match status" value="1"/>
</dbReference>
<dbReference type="EMBL" id="CADCTP010000425">
    <property type="protein sequence ID" value="CAA9291497.1"/>
    <property type="molecule type" value="Genomic_DNA"/>
</dbReference>
<feature type="transmembrane region" description="Helical" evidence="2">
    <location>
        <begin position="359"/>
        <end position="376"/>
    </location>
</feature>
<gene>
    <name evidence="3" type="ORF">AVDCRST_MAG41-4402</name>
</gene>
<evidence type="ECO:0000313" key="3">
    <source>
        <dbReference type="EMBL" id="CAA9291497.1"/>
    </source>
</evidence>
<feature type="region of interest" description="Disordered" evidence="1">
    <location>
        <begin position="267"/>
        <end position="286"/>
    </location>
</feature>
<reference evidence="3" key="1">
    <citation type="submission" date="2020-02" db="EMBL/GenBank/DDBJ databases">
        <authorList>
            <person name="Meier V. D."/>
        </authorList>
    </citation>
    <scope>NUCLEOTIDE SEQUENCE</scope>
    <source>
        <strain evidence="3">AVDCRST_MAG41</strain>
    </source>
</reference>
<feature type="transmembrane region" description="Helical" evidence="2">
    <location>
        <begin position="305"/>
        <end position="325"/>
    </location>
</feature>
<keyword evidence="2" id="KW-0812">Transmembrane</keyword>
<protein>
    <recommendedName>
        <fullName evidence="4">EamA domain-containing protein</fullName>
    </recommendedName>
</protein>
<keyword evidence="2" id="KW-1133">Transmembrane helix</keyword>
<dbReference type="GO" id="GO:0016020">
    <property type="term" value="C:membrane"/>
    <property type="evidence" value="ECO:0007669"/>
    <property type="project" value="TreeGrafter"/>
</dbReference>
<evidence type="ECO:0000256" key="2">
    <source>
        <dbReference type="SAM" id="Phobius"/>
    </source>
</evidence>
<feature type="transmembrane region" description="Helical" evidence="2">
    <location>
        <begin position="239"/>
        <end position="262"/>
    </location>
</feature>
<keyword evidence="2" id="KW-0472">Membrane</keyword>
<feature type="transmembrane region" description="Helical" evidence="2">
    <location>
        <begin position="77"/>
        <end position="104"/>
    </location>
</feature>
<evidence type="ECO:0008006" key="4">
    <source>
        <dbReference type="Google" id="ProtNLM"/>
    </source>
</evidence>
<feature type="transmembrane region" description="Helical" evidence="2">
    <location>
        <begin position="116"/>
        <end position="133"/>
    </location>
</feature>
<evidence type="ECO:0000256" key="1">
    <source>
        <dbReference type="SAM" id="MobiDB-lite"/>
    </source>
</evidence>
<proteinExistence type="predicted"/>
<feature type="transmembrane region" description="Helical" evidence="2">
    <location>
        <begin position="213"/>
        <end position="233"/>
    </location>
</feature>
<accession>A0A6J4JZ72</accession>
<dbReference type="AlphaFoldDB" id="A0A6J4JZ72"/>
<feature type="region of interest" description="Disordered" evidence="1">
    <location>
        <begin position="153"/>
        <end position="186"/>
    </location>
</feature>
<sequence length="377" mass="36497">MIAAALAAAVGFGAADWLGGAATARAGSVRRVLLISEPVATLVLLAALVAAPGQLSAGAVLLGMAAGLAAGVGQACLYTALATGPAALAAPVCGIVSIAVPVAHAAATGDPLDPRQWAGAAVVAAAIVVLCGLGTRADPPLAAAVALLRRRPAGGDRPVGHTGPVPHRPGHPAREQPDRGPSAGAAQAVIDRHPPAAAPPPARPGGRGRSRELVLAATAGAGFGAYTIVLGHAPPGSSLWPVVLAHAALAAAVLGLILAAALRRPGAHRQPAHPRGPVAAPAGSRPGVADTKALVMGWAVGRMPAFGLAAALGVAEAVAAAATLLAARADIAVTAAIVAAHPAVTVLLARYLDRQTLGASRTAGLGLTCIGLLLLAG</sequence>
<dbReference type="PANTHER" id="PTHR22911:SF137">
    <property type="entry name" value="SOLUTE CARRIER FAMILY 35 MEMBER G2-RELATED"/>
    <property type="match status" value="1"/>
</dbReference>
<organism evidence="3">
    <name type="scientific">uncultured Mycobacteriales bacterium</name>
    <dbReference type="NCBI Taxonomy" id="581187"/>
    <lineage>
        <taxon>Bacteria</taxon>
        <taxon>Bacillati</taxon>
        <taxon>Actinomycetota</taxon>
        <taxon>Actinomycetes</taxon>
        <taxon>Mycobacteriales</taxon>
        <taxon>environmental samples</taxon>
    </lineage>
</organism>
<dbReference type="InterPro" id="IPR037185">
    <property type="entry name" value="EmrE-like"/>
</dbReference>
<dbReference type="SUPFAM" id="SSF103481">
    <property type="entry name" value="Multidrug resistance efflux transporter EmrE"/>
    <property type="match status" value="1"/>
</dbReference>
<name>A0A6J4JZ72_9ACTN</name>